<evidence type="ECO:0000313" key="3">
    <source>
        <dbReference type="EMBL" id="RVX16680.1"/>
    </source>
</evidence>
<evidence type="ECO:0000256" key="1">
    <source>
        <dbReference type="SAM" id="MobiDB-lite"/>
    </source>
</evidence>
<evidence type="ECO:0000259" key="2">
    <source>
        <dbReference type="Pfam" id="PF17677"/>
    </source>
</evidence>
<dbReference type="InterPro" id="IPR011013">
    <property type="entry name" value="Gal_mutarotase_sf_dom"/>
</dbReference>
<dbReference type="FunFam" id="2.60.40.1360:FF:000001">
    <property type="entry name" value="Alpha-mannosidase"/>
    <property type="match status" value="1"/>
</dbReference>
<dbReference type="GO" id="GO:0030246">
    <property type="term" value="F:carbohydrate binding"/>
    <property type="evidence" value="ECO:0007669"/>
    <property type="project" value="InterPro"/>
</dbReference>
<dbReference type="SUPFAM" id="SSF74650">
    <property type="entry name" value="Galactose mutarotase-like"/>
    <property type="match status" value="1"/>
</dbReference>
<dbReference type="EMBL" id="QGNW01000015">
    <property type="protein sequence ID" value="RVX16680.1"/>
    <property type="molecule type" value="Genomic_DNA"/>
</dbReference>
<dbReference type="Pfam" id="PF17677">
    <property type="entry name" value="Glyco_hydro38C2"/>
    <property type="match status" value="1"/>
</dbReference>
<proteinExistence type="predicted"/>
<dbReference type="AlphaFoldDB" id="A0A438K650"/>
<dbReference type="Proteomes" id="UP000288805">
    <property type="component" value="Unassembled WGS sequence"/>
</dbReference>
<evidence type="ECO:0000313" key="4">
    <source>
        <dbReference type="Proteomes" id="UP000288805"/>
    </source>
</evidence>
<feature type="compositionally biased region" description="Basic and acidic residues" evidence="1">
    <location>
        <begin position="68"/>
        <end position="81"/>
    </location>
</feature>
<comment type="caution">
    <text evidence="3">The sequence shown here is derived from an EMBL/GenBank/DDBJ whole genome shotgun (WGS) entry which is preliminary data.</text>
</comment>
<dbReference type="InterPro" id="IPR041147">
    <property type="entry name" value="GH38_C"/>
</dbReference>
<feature type="domain" description="Glycosyl hydrolases family 38 C-terminal" evidence="2">
    <location>
        <begin position="10"/>
        <end position="112"/>
    </location>
</feature>
<dbReference type="GO" id="GO:0003824">
    <property type="term" value="F:catalytic activity"/>
    <property type="evidence" value="ECO:0007669"/>
    <property type="project" value="InterPro"/>
</dbReference>
<feature type="region of interest" description="Disordered" evidence="1">
    <location>
        <begin position="62"/>
        <end position="97"/>
    </location>
</feature>
<protein>
    <submittedName>
        <fullName evidence="3">Alpha-mannosidase</fullName>
    </submittedName>
</protein>
<name>A0A438K650_VITVI</name>
<accession>A0A438K650</accession>
<dbReference type="InterPro" id="IPR050843">
    <property type="entry name" value="Glycosyl_Hydrlase_38"/>
</dbReference>
<reference evidence="3 4" key="1">
    <citation type="journal article" date="2018" name="PLoS Genet.">
        <title>Population sequencing reveals clonal diversity and ancestral inbreeding in the grapevine cultivar Chardonnay.</title>
        <authorList>
            <person name="Roach M.J."/>
            <person name="Johnson D.L."/>
            <person name="Bohlmann J."/>
            <person name="van Vuuren H.J."/>
            <person name="Jones S.J."/>
            <person name="Pretorius I.S."/>
            <person name="Schmidt S.A."/>
            <person name="Borneman A.R."/>
        </authorList>
    </citation>
    <scope>NUCLEOTIDE SEQUENCE [LARGE SCALE GENOMIC DNA]</scope>
    <source>
        <strain evidence="4">cv. Chardonnay</strain>
        <tissue evidence="3">Leaf</tissue>
    </source>
</reference>
<dbReference type="PANTHER" id="PTHR11607">
    <property type="entry name" value="ALPHA-MANNOSIDASE"/>
    <property type="match status" value="1"/>
</dbReference>
<organism evidence="3 4">
    <name type="scientific">Vitis vinifera</name>
    <name type="common">Grape</name>
    <dbReference type="NCBI Taxonomy" id="29760"/>
    <lineage>
        <taxon>Eukaryota</taxon>
        <taxon>Viridiplantae</taxon>
        <taxon>Streptophyta</taxon>
        <taxon>Embryophyta</taxon>
        <taxon>Tracheophyta</taxon>
        <taxon>Spermatophyta</taxon>
        <taxon>Magnoliopsida</taxon>
        <taxon>eudicotyledons</taxon>
        <taxon>Gunneridae</taxon>
        <taxon>Pentapetalae</taxon>
        <taxon>rosids</taxon>
        <taxon>Vitales</taxon>
        <taxon>Vitaceae</taxon>
        <taxon>Viteae</taxon>
        <taxon>Vitis</taxon>
    </lineage>
</organism>
<sequence length="121" mass="13516">MEPNYSLPLNVAVITLQELDDGSVLLCLAHLYEAGEDVEYSTMSKVEPRKMFSTGKKIKEMSLSTNQEKSEMTKKTWKVEDDSGEEPTPLKGGPVDNSTLVVELGPMEIRTFLLKFEGVFV</sequence>
<dbReference type="GO" id="GO:0005975">
    <property type="term" value="P:carbohydrate metabolic process"/>
    <property type="evidence" value="ECO:0007669"/>
    <property type="project" value="InterPro"/>
</dbReference>
<gene>
    <name evidence="3" type="primary">MANA_5</name>
    <name evidence="3" type="ORF">CK203_005990</name>
</gene>
<dbReference type="Gene3D" id="2.60.40.1360">
    <property type="match status" value="1"/>
</dbReference>
<dbReference type="PANTHER" id="PTHR11607:SF61">
    <property type="entry name" value="ALPHA-MANNOSIDASE"/>
    <property type="match status" value="1"/>
</dbReference>